<gene>
    <name evidence="2" type="ORF">KEG57_09750</name>
</gene>
<evidence type="ECO:0000256" key="1">
    <source>
        <dbReference type="SAM" id="Phobius"/>
    </source>
</evidence>
<evidence type="ECO:0000313" key="3">
    <source>
        <dbReference type="Proteomes" id="UP001151081"/>
    </source>
</evidence>
<keyword evidence="3" id="KW-1185">Reference proteome</keyword>
<feature type="transmembrane region" description="Helical" evidence="1">
    <location>
        <begin position="6"/>
        <end position="28"/>
    </location>
</feature>
<protein>
    <submittedName>
        <fullName evidence="2">Uncharacterized protein</fullName>
    </submittedName>
</protein>
<dbReference type="RefSeq" id="WP_272419395.1">
    <property type="nucleotide sequence ID" value="NZ_JAGTJK010000004.1"/>
</dbReference>
<dbReference type="Proteomes" id="UP001151081">
    <property type="component" value="Unassembled WGS sequence"/>
</dbReference>
<reference evidence="2 3" key="1">
    <citation type="submission" date="2021-04" db="EMBL/GenBank/DDBJ databases">
        <title>Genome analysis of Polyangium sp.</title>
        <authorList>
            <person name="Li Y."/>
            <person name="Wang J."/>
        </authorList>
    </citation>
    <scope>NUCLEOTIDE SEQUENCE [LARGE SCALE GENOMIC DNA]</scope>
    <source>
        <strain evidence="2 3">SDU14</strain>
    </source>
</reference>
<keyword evidence="1" id="KW-0812">Transmembrane</keyword>
<accession>A0A9X4AQ62</accession>
<dbReference type="PROSITE" id="PS51257">
    <property type="entry name" value="PROKAR_LIPOPROTEIN"/>
    <property type="match status" value="1"/>
</dbReference>
<dbReference type="AlphaFoldDB" id="A0A9X4AQ62"/>
<comment type="caution">
    <text evidence="2">The sequence shown here is derived from an EMBL/GenBank/DDBJ whole genome shotgun (WGS) entry which is preliminary data.</text>
</comment>
<evidence type="ECO:0000313" key="2">
    <source>
        <dbReference type="EMBL" id="MDC3980779.1"/>
    </source>
</evidence>
<dbReference type="EMBL" id="JAGTJJ010000003">
    <property type="protein sequence ID" value="MDC3980779.1"/>
    <property type="molecule type" value="Genomic_DNA"/>
</dbReference>
<keyword evidence="1" id="KW-1133">Transmembrane helix</keyword>
<sequence length="98" mass="10702">MAGRTIYVMKTIHTILTAGLILVFGAGCPSGEKRKGRFDGFDGGIPPLREECNTPAESCYQSCEKRKASITCIGCCRDQRLLCDTLRPHFFDACEGAP</sequence>
<proteinExistence type="predicted"/>
<keyword evidence="1" id="KW-0472">Membrane</keyword>
<name>A0A9X4AQ62_9BACT</name>
<organism evidence="2 3">
    <name type="scientific">Polyangium jinanense</name>
    <dbReference type="NCBI Taxonomy" id="2829994"/>
    <lineage>
        <taxon>Bacteria</taxon>
        <taxon>Pseudomonadati</taxon>
        <taxon>Myxococcota</taxon>
        <taxon>Polyangia</taxon>
        <taxon>Polyangiales</taxon>
        <taxon>Polyangiaceae</taxon>
        <taxon>Polyangium</taxon>
    </lineage>
</organism>